<dbReference type="Gene3D" id="3.40.50.850">
    <property type="entry name" value="Isochorismatase-like"/>
    <property type="match status" value="1"/>
</dbReference>
<dbReference type="Proteomes" id="UP000593892">
    <property type="component" value="Chromosome"/>
</dbReference>
<dbReference type="GO" id="GO:0016787">
    <property type="term" value="F:hydrolase activity"/>
    <property type="evidence" value="ECO:0007669"/>
    <property type="project" value="UniProtKB-KW"/>
</dbReference>
<accession>A0A7S7SM68</accession>
<dbReference type="KEGG" id="pfer:IRI77_04340"/>
<dbReference type="SUPFAM" id="SSF52499">
    <property type="entry name" value="Isochorismatase-like hydrolases"/>
    <property type="match status" value="1"/>
</dbReference>
<organism evidence="1 2">
    <name type="scientific">Paludibaculum fermentans</name>
    <dbReference type="NCBI Taxonomy" id="1473598"/>
    <lineage>
        <taxon>Bacteria</taxon>
        <taxon>Pseudomonadati</taxon>
        <taxon>Acidobacteriota</taxon>
        <taxon>Terriglobia</taxon>
        <taxon>Bryobacterales</taxon>
        <taxon>Bryobacteraceae</taxon>
        <taxon>Paludibaculum</taxon>
    </lineage>
</organism>
<name>A0A7S7SM68_PALFE</name>
<reference evidence="1 2" key="1">
    <citation type="submission" date="2020-10" db="EMBL/GenBank/DDBJ databases">
        <title>Complete genome sequence of Paludibaculum fermentans P105T, a facultatively anaerobic acidobacterium capable of dissimilatory Fe(III) reduction.</title>
        <authorList>
            <person name="Dedysh S.N."/>
            <person name="Beletsky A.V."/>
            <person name="Kulichevskaya I.S."/>
            <person name="Mardanov A.V."/>
            <person name="Ravin N.V."/>
        </authorList>
    </citation>
    <scope>NUCLEOTIDE SEQUENCE [LARGE SCALE GENOMIC DNA]</scope>
    <source>
        <strain evidence="1 2">P105</strain>
    </source>
</reference>
<dbReference type="InterPro" id="IPR036380">
    <property type="entry name" value="Isochorismatase-like_sf"/>
</dbReference>
<keyword evidence="1" id="KW-0378">Hydrolase</keyword>
<evidence type="ECO:0000313" key="1">
    <source>
        <dbReference type="EMBL" id="QOY89196.1"/>
    </source>
</evidence>
<protein>
    <submittedName>
        <fullName evidence="1">Cysteine hydrolase family protein</fullName>
    </submittedName>
</protein>
<proteinExistence type="predicted"/>
<sequence length="257" mass="28747">MQRRTLILSTIGAALAGQSKPMLKLRKRDEAKAIEFTESLDPRHSAIILCDMWDKHWCEGANGRVALLVQRTGPLLEKARASGMLIVHAPSDTMDFYRDAPQRKAMQALPKVDPPKPLDLSSPALPIDDTDGGCDTPGDKQHKAWSRQHAGIVIAPNDLISDQGAEVYNALRARGIQRLFVMGVHTNMCILNRTFAIKQMSKWGVHCVLLRDMTDAMYDPRDRPFVSHVRGTELVIEYIERYWCPSTTSTDLMIALG</sequence>
<dbReference type="AlphaFoldDB" id="A0A7S7SM68"/>
<dbReference type="RefSeq" id="WP_194450858.1">
    <property type="nucleotide sequence ID" value="NZ_CP063849.1"/>
</dbReference>
<evidence type="ECO:0000313" key="2">
    <source>
        <dbReference type="Proteomes" id="UP000593892"/>
    </source>
</evidence>
<gene>
    <name evidence="1" type="ORF">IRI77_04340</name>
</gene>
<keyword evidence="2" id="KW-1185">Reference proteome</keyword>
<dbReference type="EMBL" id="CP063849">
    <property type="protein sequence ID" value="QOY89196.1"/>
    <property type="molecule type" value="Genomic_DNA"/>
</dbReference>